<dbReference type="EMBL" id="BK015533">
    <property type="protein sequence ID" value="DAE11504.1"/>
    <property type="molecule type" value="Genomic_DNA"/>
</dbReference>
<protein>
    <submittedName>
        <fullName evidence="1">Uncharacterized protein</fullName>
    </submittedName>
</protein>
<name>A0A8S5PXM3_9CAUD</name>
<organism evidence="1">
    <name type="scientific">Myoviridae sp. ctgsk7</name>
    <dbReference type="NCBI Taxonomy" id="2825151"/>
    <lineage>
        <taxon>Viruses</taxon>
        <taxon>Duplodnaviria</taxon>
        <taxon>Heunggongvirae</taxon>
        <taxon>Uroviricota</taxon>
        <taxon>Caudoviricetes</taxon>
    </lineage>
</organism>
<evidence type="ECO:0000313" key="1">
    <source>
        <dbReference type="EMBL" id="DAE11504.1"/>
    </source>
</evidence>
<accession>A0A8S5PXM3</accession>
<reference evidence="1" key="1">
    <citation type="journal article" date="2021" name="Proc. Natl. Acad. Sci. U.S.A.">
        <title>A Catalog of Tens of Thousands of Viruses from Human Metagenomes Reveals Hidden Associations with Chronic Diseases.</title>
        <authorList>
            <person name="Tisza M.J."/>
            <person name="Buck C.B."/>
        </authorList>
    </citation>
    <scope>NUCLEOTIDE SEQUENCE</scope>
    <source>
        <strain evidence="1">Ctgsk7</strain>
    </source>
</reference>
<proteinExistence type="predicted"/>
<sequence length="143" mass="16749">MALTFSDENGFVDQQLLFNVKVLATNVQIKEELKKVQEILSSVLKATEINKNGNIEKLWDGTYQRELDISFALREVEKVLKAFFDEWFPELYTRISVKKSIEKVKLEIFTDTGDVYYDFINMISEPNRTFDILEIIETIKRNA</sequence>